<dbReference type="Proteomes" id="UP000604825">
    <property type="component" value="Unassembled WGS sequence"/>
</dbReference>
<name>A0A811RJI9_9POAL</name>
<comment type="caution">
    <text evidence="1">The sequence shown here is derived from an EMBL/GenBank/DDBJ whole genome shotgun (WGS) entry which is preliminary data.</text>
</comment>
<evidence type="ECO:0000313" key="2">
    <source>
        <dbReference type="Proteomes" id="UP000604825"/>
    </source>
</evidence>
<dbReference type="EMBL" id="CAJGYO010000015">
    <property type="protein sequence ID" value="CAD6270004.1"/>
    <property type="molecule type" value="Genomic_DNA"/>
</dbReference>
<organism evidence="1 2">
    <name type="scientific">Miscanthus lutarioriparius</name>
    <dbReference type="NCBI Taxonomy" id="422564"/>
    <lineage>
        <taxon>Eukaryota</taxon>
        <taxon>Viridiplantae</taxon>
        <taxon>Streptophyta</taxon>
        <taxon>Embryophyta</taxon>
        <taxon>Tracheophyta</taxon>
        <taxon>Spermatophyta</taxon>
        <taxon>Magnoliopsida</taxon>
        <taxon>Liliopsida</taxon>
        <taxon>Poales</taxon>
        <taxon>Poaceae</taxon>
        <taxon>PACMAD clade</taxon>
        <taxon>Panicoideae</taxon>
        <taxon>Andropogonodae</taxon>
        <taxon>Andropogoneae</taxon>
        <taxon>Saccharinae</taxon>
        <taxon>Miscanthus</taxon>
    </lineage>
</organism>
<dbReference type="AlphaFoldDB" id="A0A811RJI9"/>
<reference evidence="1" key="1">
    <citation type="submission" date="2020-10" db="EMBL/GenBank/DDBJ databases">
        <authorList>
            <person name="Han B."/>
            <person name="Lu T."/>
            <person name="Zhao Q."/>
            <person name="Huang X."/>
            <person name="Zhao Y."/>
        </authorList>
    </citation>
    <scope>NUCLEOTIDE SEQUENCE</scope>
</reference>
<accession>A0A811RJI9</accession>
<keyword evidence="2" id="KW-1185">Reference proteome</keyword>
<protein>
    <submittedName>
        <fullName evidence="1">Uncharacterized protein</fullName>
    </submittedName>
</protein>
<proteinExistence type="predicted"/>
<dbReference type="OrthoDB" id="3366at2759"/>
<evidence type="ECO:0000313" key="1">
    <source>
        <dbReference type="EMBL" id="CAD6270004.1"/>
    </source>
</evidence>
<gene>
    <name evidence="1" type="ORF">NCGR_LOCUS53300</name>
</gene>
<sequence length="133" mass="14667">MDNNHLETLPFILRSFPIQFPESFEQESLRGVNAQFTVSVISNIFAVKLLPGCTTIDEHKAIDTVLAEVKGWRAKWSVQKSFDLSVASQTGSDKKYGGLSLSYEDVGSSSCSYRLSSSTIGKKLSLIQVASWN</sequence>